<dbReference type="Gene3D" id="1.25.40.20">
    <property type="entry name" value="Ankyrin repeat-containing domain"/>
    <property type="match status" value="1"/>
</dbReference>
<reference evidence="4" key="1">
    <citation type="submission" date="2023-07" db="EMBL/GenBank/DDBJ databases">
        <authorList>
            <consortium name="AG Swart"/>
            <person name="Singh M."/>
            <person name="Singh A."/>
            <person name="Seah K."/>
            <person name="Emmerich C."/>
        </authorList>
    </citation>
    <scope>NUCLEOTIDE SEQUENCE</scope>
    <source>
        <strain evidence="4">DP1</strain>
    </source>
</reference>
<dbReference type="Pfam" id="PF12796">
    <property type="entry name" value="Ank_2"/>
    <property type="match status" value="1"/>
</dbReference>
<feature type="repeat" description="ANK" evidence="3">
    <location>
        <begin position="392"/>
        <end position="424"/>
    </location>
</feature>
<proteinExistence type="predicted"/>
<evidence type="ECO:0000256" key="2">
    <source>
        <dbReference type="ARBA" id="ARBA00023043"/>
    </source>
</evidence>
<accession>A0AAD1U6W0</accession>
<dbReference type="PANTHER" id="PTHR24134">
    <property type="entry name" value="ANKYRIN REPEAT-CONTAINING PROTEIN DDB_G0279043"/>
    <property type="match status" value="1"/>
</dbReference>
<dbReference type="EMBL" id="CAMPGE010004276">
    <property type="protein sequence ID" value="CAI2363126.1"/>
    <property type="molecule type" value="Genomic_DNA"/>
</dbReference>
<comment type="caution">
    <text evidence="4">The sequence shown here is derived from an EMBL/GenBank/DDBJ whole genome shotgun (WGS) entry which is preliminary data.</text>
</comment>
<dbReference type="Proteomes" id="UP001295684">
    <property type="component" value="Unassembled WGS sequence"/>
</dbReference>
<dbReference type="PROSITE" id="PS50088">
    <property type="entry name" value="ANK_REPEAT"/>
    <property type="match status" value="1"/>
</dbReference>
<evidence type="ECO:0000256" key="1">
    <source>
        <dbReference type="ARBA" id="ARBA00022737"/>
    </source>
</evidence>
<evidence type="ECO:0000313" key="5">
    <source>
        <dbReference type="Proteomes" id="UP001295684"/>
    </source>
</evidence>
<evidence type="ECO:0000256" key="3">
    <source>
        <dbReference type="PROSITE-ProRule" id="PRU00023"/>
    </source>
</evidence>
<dbReference type="PROSITE" id="PS50297">
    <property type="entry name" value="ANK_REP_REGION"/>
    <property type="match status" value="1"/>
</dbReference>
<dbReference type="SUPFAM" id="SSF48403">
    <property type="entry name" value="Ankyrin repeat"/>
    <property type="match status" value="1"/>
</dbReference>
<dbReference type="AlphaFoldDB" id="A0AAD1U6W0"/>
<dbReference type="InterPro" id="IPR036770">
    <property type="entry name" value="Ankyrin_rpt-contain_sf"/>
</dbReference>
<sequence length="486" mass="57386">MGKKKKRNGTQTHRDLGYITIRMRKKDHRIIGNPNRNQFMQTDRVKRIRTHHTNPTSPITESLPVVNGKVQSIVGRATHTQFYPKTFETKTFTKEIEDPNLTYMNNFKLCIKNFDILKDNKKISKKAIFPMRYETSKAMIEYRNSQDAQIRTVDPRKKKQKPHRRSQIFSHKDHLLINKEMIKKNKFSNSENSHSKSSKLRPAKAVLIKPKLTLKSIFKSTQKRLRQLGFKPGKDRKEQILTEYFKSLRKKDPERVMRSDTAKQTLCREISPANEIKRTRHHISVFPPKNEEIQSMRAVSPEQEENKNQFYFDRIHKQLKNTLDEATHLEDYTYHFATRNLKDNKIRFKSTKIKFDETEIKDFLNIVKMGKEMILYKTLMKNPNLVHVSDSMGRTPVHWAVIREETECLRILLHFKPSVEIRDLFNQSPLDIAFAGTNENIKLMLQNAQEELKLVPERIRKKYLNNDLSSYAEEILFASVSHIQKP</sequence>
<dbReference type="InterPro" id="IPR002110">
    <property type="entry name" value="Ankyrin_rpt"/>
</dbReference>
<evidence type="ECO:0000313" key="4">
    <source>
        <dbReference type="EMBL" id="CAI2363126.1"/>
    </source>
</evidence>
<gene>
    <name evidence="4" type="ORF">ECRASSUSDP1_LOCUS4456</name>
</gene>
<keyword evidence="2 3" id="KW-0040">ANK repeat</keyword>
<dbReference type="PANTHER" id="PTHR24134:SF9">
    <property type="entry name" value="ANKYRIN REPEAT AND SOCS BOX PROTEIN 8"/>
    <property type="match status" value="1"/>
</dbReference>
<protein>
    <submittedName>
        <fullName evidence="4">Uncharacterized protein</fullName>
    </submittedName>
</protein>
<organism evidence="4 5">
    <name type="scientific">Euplotes crassus</name>
    <dbReference type="NCBI Taxonomy" id="5936"/>
    <lineage>
        <taxon>Eukaryota</taxon>
        <taxon>Sar</taxon>
        <taxon>Alveolata</taxon>
        <taxon>Ciliophora</taxon>
        <taxon>Intramacronucleata</taxon>
        <taxon>Spirotrichea</taxon>
        <taxon>Hypotrichia</taxon>
        <taxon>Euplotida</taxon>
        <taxon>Euplotidae</taxon>
        <taxon>Moneuplotes</taxon>
    </lineage>
</organism>
<keyword evidence="1" id="KW-0677">Repeat</keyword>
<keyword evidence="5" id="KW-1185">Reference proteome</keyword>
<name>A0AAD1U6W0_EUPCR</name>